<reference evidence="2" key="1">
    <citation type="submission" date="2017-03" db="EMBL/GenBank/DDBJ databases">
        <authorList>
            <person name="Abille Z."/>
            <person name="Afsharjavan R."/>
            <person name="Alms C.E."/>
            <person name="Anil A."/>
            <person name="Azuma E.A."/>
            <person name="Boateng D."/>
            <person name="Bowden K.V."/>
            <person name="Bui Q."/>
            <person name="Callaghan K.D."/>
            <person name="Canova P.N."/>
            <person name="Carter A.-G.V."/>
            <person name="Carty B."/>
            <person name="Choudhary A."/>
            <person name="Chugh K."/>
            <person name="Clark C.B."/>
            <person name="Clark J."/>
            <person name="Cortez R."/>
            <person name="Dalwadi R.M."/>
            <person name="Daou G."/>
            <person name="Das M."/>
            <person name="Dasari S."/>
            <person name="Davis E.H."/>
            <person name="Defreitas N."/>
            <person name="Demirji J."/>
            <person name="Endres C."/>
            <person name="Fakhar S."/>
            <person name="Feeley N."/>
            <person name="Flores D.C."/>
            <person name="Fowler A.R."/>
            <person name="George T."/>
            <person name="Greis H.L."/>
            <person name="Groleau D.L."/>
            <person name="Gulati J.K."/>
            <person name="Guzman W."/>
            <person name="Hallworth A.N."/>
            <person name="Hariri A."/>
            <person name="Haya V.N."/>
            <person name="Hoffman A.K."/>
            <person name="Horne B."/>
            <person name="Howard T."/>
            <person name="Iglesia A.J."/>
            <person name="Ijezie O.D."/>
            <person name="Incognito N.A."/>
            <person name="Inen J.A."/>
            <person name="Jaiswal A."/>
            <person name="Jezek R.A."/>
            <person name="Kawa A.C."/>
            <person name="Khan F."/>
            <person name="Khin A.C."/>
            <person name="Knapo J."/>
            <person name="Kong A.S."/>
            <person name="Le B.Q."/>
            <person name="Le Q.M."/>
            <person name="Le T.-H.M."/>
            <person name="Lee M."/>
            <person name="Lockwood J.L."/>
            <person name="Loto-Rojas G.S."/>
            <person name="Mantzavinos A."/>
            <person name="Martinez D.R."/>
            <person name="Meadows A.R."/>
            <person name="Mehr S."/>
            <person name="Mellon M.N."/>
            <person name="Memon S."/>
            <person name="Miller B."/>
            <person name="Min S."/>
            <person name="Mitchell L.M."/>
            <person name="Mohamed I.R."/>
            <person name="Mohammed F.O."/>
            <person name="More S."/>
            <person name="Muntaha S."/>
            <person name="Nadeem I."/>
            <person name="Ndjeumen-Njinguet A.S."/>
            <person name="Ng P."/>
            <person name="Ngu V.E."/>
            <person name="Nguyen B.N."/>
            <person name="OHern C.T."/>
            <person name="Oboh U.S."/>
            <person name="Pagano C.W."/>
            <person name="Panakal P.R."/>
            <person name="Park D.A."/>
            <person name="Parsana D."/>
            <person name="Patel P."/>
            <person name="Patel V.S."/>
            <person name="Patwardhan V.M."/>
            <person name="Pawar S.D."/>
            <person name="Payne V.R."/>
            <person name="Petricel I.M."/>
            <person name="Phillips C."/>
            <person name="Puglisi K.M."/>
            <person name="Ramaprasad G."/>
            <person name="Raza A.S."/>
            <person name="Rivera-Oven A.G."/>
            <person name="Robins E."/>
            <person name="Roeun D.C."/>
            <person name="Rostovtseva N."/>
            <person name="Sadat M."/>
            <person name="Seas A."/>
            <person name="So E.J."/>
            <person name="Sogbesan C."/>
            <person name="Strumsky L.A."/>
            <person name="Sun J.L."/>
            <person name="Sutherland H.J."/>
            <person name="Tchakounte I."/>
            <person name="Tewell J.R."/>
            <person name="Thapa D.J."/>
            <person name="Tkach Y."/>
            <person name="Tran C.D."/>
            <person name="Tran V."/>
            <person name="Vithayathil T."/>
            <person name="Vivekanandan A."/>
            <person name="Wang S.R."/>
            <person name="White E."/>
            <person name="Yang A.L."/>
            <person name="Ye D.T."/>
            <person name="Yirenkyi M."/>
            <person name="Zarb J.S."/>
            <person name="Zhang S."/>
            <person name="Zhou M.T."/>
            <person name="Cao A."/>
            <person name="Nguyen K.M."/>
            <person name="Patel K."/>
            <person name="Patel P."/>
            <person name="Pennington E."/>
            <person name="Sendze O."/>
            <person name="Zahangir S."/>
            <person name="Correa-Mendez M."/>
            <person name="Fabian M.F."/>
            <person name="Liu S."/>
            <person name="Jethmalani Y."/>
            <person name="Nunn R."/>
            <person name="Prakash A."/>
            <person name="Louise T."/>
            <person name="Johnson A."/>
            <person name="Erill I."/>
            <person name="Caruso S.M."/>
        </authorList>
    </citation>
    <scope>NUCLEOTIDE SEQUENCE [LARGE SCALE GENOMIC DNA]</scope>
</reference>
<evidence type="ECO:0000313" key="2">
    <source>
        <dbReference type="Proteomes" id="UP000221132"/>
    </source>
</evidence>
<evidence type="ECO:0000313" key="1">
    <source>
        <dbReference type="EMBL" id="ARM70162.1"/>
    </source>
</evidence>
<dbReference type="EMBL" id="KY821088">
    <property type="protein sequence ID" value="ARM70162.1"/>
    <property type="molecule type" value="Genomic_DNA"/>
</dbReference>
<keyword evidence="2" id="KW-1185">Reference proteome</keyword>
<gene>
    <name evidence="1" type="ORF">HARAMBE_13</name>
</gene>
<name>A0A1W6JSC1_9CAUD</name>
<protein>
    <submittedName>
        <fullName evidence="1">Uncharacterized protein</fullName>
    </submittedName>
</protein>
<sequence length="42" mass="4899">MKTKLIAYVEKLNGDKRYISFIETNDNDIVELTFTDDIEKSS</sequence>
<accession>A0A1W6JSC1</accession>
<dbReference type="Proteomes" id="UP000221132">
    <property type="component" value="Segment"/>
</dbReference>
<proteinExistence type="predicted"/>
<organism evidence="1 2">
    <name type="scientific">Bacillus phage Harambe</name>
    <dbReference type="NCBI Taxonomy" id="1981931"/>
    <lineage>
        <taxon>Viruses</taxon>
        <taxon>Duplodnaviria</taxon>
        <taxon>Heunggongvirae</taxon>
        <taxon>Uroviricota</taxon>
        <taxon>Caudoviricetes</taxon>
        <taxon>Salasmaviridae</taxon>
        <taxon>Harambevirus</taxon>
        <taxon>Harambevirus harambe</taxon>
    </lineage>
</organism>